<dbReference type="AlphaFoldDB" id="A0AAT9LIC4"/>
<organism evidence="3">
    <name type="scientific">Candidatus Fermentithermobacillus carboniphilus</name>
    <dbReference type="NCBI Taxonomy" id="3085328"/>
    <lineage>
        <taxon>Bacteria</taxon>
        <taxon>Bacillati</taxon>
        <taxon>Bacillota</taxon>
        <taxon>Candidatus Fermentithermobacillia</taxon>
        <taxon>Candidatus Fermentithermobacillales</taxon>
        <taxon>Candidatus Fermentithermobacillaceae</taxon>
        <taxon>Candidatus Fermentithermobacillus</taxon>
    </lineage>
</organism>
<dbReference type="Gene3D" id="1.20.1250.20">
    <property type="entry name" value="MFS general substrate transporter like domains"/>
    <property type="match status" value="1"/>
</dbReference>
<feature type="transmembrane region" description="Helical" evidence="2">
    <location>
        <begin position="121"/>
        <end position="145"/>
    </location>
</feature>
<accession>A0AAT9LIC4</accession>
<reference evidence="3" key="1">
    <citation type="submission" date="2020-10" db="EMBL/GenBank/DDBJ databases">
        <authorList>
            <person name="Kadnikov V."/>
            <person name="Beletsky A.V."/>
            <person name="Mardanov A.V."/>
            <person name="Karnachuk O.V."/>
            <person name="Ravin N.V."/>
        </authorList>
    </citation>
    <scope>NUCLEOTIDE SEQUENCE</scope>
    <source>
        <strain evidence="3">Bu02</strain>
    </source>
</reference>
<dbReference type="InterPro" id="IPR011701">
    <property type="entry name" value="MFS"/>
</dbReference>
<keyword evidence="2" id="KW-0472">Membrane</keyword>
<dbReference type="PANTHER" id="PTHR23530:SF1">
    <property type="entry name" value="PERMEASE, MAJOR FACILITATOR SUPERFAMILY-RELATED"/>
    <property type="match status" value="1"/>
</dbReference>
<gene>
    <name evidence="3" type="ORF">IMF26_04940</name>
</gene>
<reference evidence="3" key="2">
    <citation type="journal article" date="2023" name="Biology">
        <title>Prokaryotic Life Associated with Coal-Fire Gas Vents Revealed by Metagenomics.</title>
        <authorList>
            <person name="Kadnikov V.V."/>
            <person name="Mardanov A.V."/>
            <person name="Beletsky A.V."/>
            <person name="Karnachuk O.V."/>
            <person name="Ravin N.V."/>
        </authorList>
    </citation>
    <scope>NUCLEOTIDE SEQUENCE</scope>
    <source>
        <strain evidence="3">Bu02</strain>
    </source>
</reference>
<feature type="transmembrane region" description="Helical" evidence="2">
    <location>
        <begin position="61"/>
        <end position="77"/>
    </location>
</feature>
<dbReference type="EMBL" id="CP062796">
    <property type="protein sequence ID" value="QUL99585.1"/>
    <property type="molecule type" value="Genomic_DNA"/>
</dbReference>
<evidence type="ECO:0000256" key="2">
    <source>
        <dbReference type="SAM" id="Phobius"/>
    </source>
</evidence>
<dbReference type="SUPFAM" id="SSF103473">
    <property type="entry name" value="MFS general substrate transporter"/>
    <property type="match status" value="1"/>
</dbReference>
<comment type="subcellular location">
    <subcellularLocation>
        <location evidence="1">Cell membrane</location>
        <topology evidence="1">Multi-pass membrane protein</topology>
    </subcellularLocation>
</comment>
<dbReference type="Pfam" id="PF07690">
    <property type="entry name" value="MFS_1"/>
    <property type="match status" value="1"/>
</dbReference>
<dbReference type="InterPro" id="IPR036259">
    <property type="entry name" value="MFS_trans_sf"/>
</dbReference>
<feature type="transmembrane region" description="Helical" evidence="2">
    <location>
        <begin position="227"/>
        <end position="253"/>
    </location>
</feature>
<feature type="transmembrane region" description="Helical" evidence="2">
    <location>
        <begin position="151"/>
        <end position="170"/>
    </location>
</feature>
<feature type="transmembrane region" description="Helical" evidence="2">
    <location>
        <begin position="200"/>
        <end position="221"/>
    </location>
</feature>
<dbReference type="PANTHER" id="PTHR23530">
    <property type="entry name" value="TRANSPORT PROTEIN-RELATED"/>
    <property type="match status" value="1"/>
</dbReference>
<feature type="transmembrane region" description="Helical" evidence="2">
    <location>
        <begin position="338"/>
        <end position="360"/>
    </location>
</feature>
<sequence>MGLVEFFAWKVLDPFYLQFLTTDRGLNLSPVQFGLFVSLGSWVTMVLDYPTGSVADKLGRRATWAIALFSHAIGMLWLSRVRTFAQCLIVPIFQGISWALQSGSREAWLYDHAAEEGTRHAVALTYLLSLPLTAAGISLATWMGARTDVRMPIALTGVILLGVGAGVMTFPENYGQRQKPWVATLKSGLAQFSSSRILKLLALESFFNTLPIWVSSAWWLTFLVEEWNVGVAATTFAFGITAMGTTTAGFALYRASTASSRSRCGENTKAGKSALSRYRSLLIYPCLVAGTAFCLMAVAPGPAVLVALVLVTIAARYFRSAGVTLLRNREITEDRATTLSLLGTLEGLVWAVTPLIWGIVIQAVGLRIVFLLAGVSSLISSVIFSIALSFRES</sequence>
<proteinExistence type="predicted"/>
<feature type="transmembrane region" description="Helical" evidence="2">
    <location>
        <begin position="281"/>
        <end position="299"/>
    </location>
</feature>
<dbReference type="KEGG" id="fcz:IMF26_04940"/>
<feature type="transmembrane region" description="Helical" evidence="2">
    <location>
        <begin position="305"/>
        <end position="326"/>
    </location>
</feature>
<evidence type="ECO:0000313" key="3">
    <source>
        <dbReference type="EMBL" id="QUL99585.1"/>
    </source>
</evidence>
<keyword evidence="2" id="KW-0812">Transmembrane</keyword>
<evidence type="ECO:0000256" key="1">
    <source>
        <dbReference type="ARBA" id="ARBA00004651"/>
    </source>
</evidence>
<name>A0AAT9LIC4_9FIRM</name>
<dbReference type="GO" id="GO:0022857">
    <property type="term" value="F:transmembrane transporter activity"/>
    <property type="evidence" value="ECO:0007669"/>
    <property type="project" value="InterPro"/>
</dbReference>
<protein>
    <submittedName>
        <fullName evidence="3">MFS transporter</fullName>
    </submittedName>
</protein>
<feature type="transmembrane region" description="Helical" evidence="2">
    <location>
        <begin position="366"/>
        <end position="390"/>
    </location>
</feature>
<feature type="transmembrane region" description="Helical" evidence="2">
    <location>
        <begin position="31"/>
        <end position="49"/>
    </location>
</feature>
<keyword evidence="2" id="KW-1133">Transmembrane helix</keyword>
<dbReference type="GO" id="GO:0005886">
    <property type="term" value="C:plasma membrane"/>
    <property type="evidence" value="ECO:0007669"/>
    <property type="project" value="UniProtKB-SubCell"/>
</dbReference>
<dbReference type="InterPro" id="IPR053160">
    <property type="entry name" value="MFS_DHA3_Transporter"/>
</dbReference>